<sequence>MYANFLVIFVIPALVSSDTIRIALKKQTNPRQTRVRNVARSVIEGVGVGTVPLVNDYDLDYFGEIGIGTPPQLFTVIFDTGSSDLWVPSSKCADIPDNACG</sequence>
<comment type="similarity">
    <text evidence="1">Belongs to the peptidase A1 family.</text>
</comment>
<proteinExistence type="inferred from homology"/>
<feature type="domain" description="Peptidase A1" evidence="3">
    <location>
        <begin position="61"/>
        <end position="101"/>
    </location>
</feature>
<evidence type="ECO:0000313" key="4">
    <source>
        <dbReference type="RefSeq" id="XP_028152331.1"/>
    </source>
</evidence>
<keyword evidence="2" id="KW-1133">Transmembrane helix</keyword>
<dbReference type="InterPro" id="IPR033121">
    <property type="entry name" value="PEPTIDASE_A1"/>
</dbReference>
<accession>A0A6P7GR17</accession>
<feature type="non-terminal residue" evidence="4">
    <location>
        <position position="101"/>
    </location>
</feature>
<name>A0A6P7GR17_DIAVI</name>
<evidence type="ECO:0000256" key="1">
    <source>
        <dbReference type="ARBA" id="ARBA00007447"/>
    </source>
</evidence>
<dbReference type="PANTHER" id="PTHR47966">
    <property type="entry name" value="BETA-SITE APP-CLEAVING ENZYME, ISOFORM A-RELATED"/>
    <property type="match status" value="1"/>
</dbReference>
<dbReference type="InParanoid" id="A0A6P7GR17"/>
<dbReference type="InterPro" id="IPR021109">
    <property type="entry name" value="Peptidase_aspartic_dom_sf"/>
</dbReference>
<gene>
    <name evidence="4" type="primary">LOC114345746</name>
</gene>
<dbReference type="AlphaFoldDB" id="A0A6P7GR17"/>
<dbReference type="PANTHER" id="PTHR47966:SF51">
    <property type="entry name" value="BETA-SITE APP-CLEAVING ENZYME, ISOFORM A-RELATED"/>
    <property type="match status" value="1"/>
</dbReference>
<evidence type="ECO:0000256" key="2">
    <source>
        <dbReference type="SAM" id="Phobius"/>
    </source>
</evidence>
<dbReference type="SUPFAM" id="SSF50630">
    <property type="entry name" value="Acid proteases"/>
    <property type="match status" value="1"/>
</dbReference>
<dbReference type="GO" id="GO:0004190">
    <property type="term" value="F:aspartic-type endopeptidase activity"/>
    <property type="evidence" value="ECO:0007669"/>
    <property type="project" value="InterPro"/>
</dbReference>
<dbReference type="InterPro" id="IPR001461">
    <property type="entry name" value="Aspartic_peptidase_A1"/>
</dbReference>
<feature type="transmembrane region" description="Helical" evidence="2">
    <location>
        <begin position="6"/>
        <end position="24"/>
    </location>
</feature>
<dbReference type="PROSITE" id="PS51767">
    <property type="entry name" value="PEPTIDASE_A1"/>
    <property type="match status" value="1"/>
</dbReference>
<keyword evidence="2" id="KW-0812">Transmembrane</keyword>
<dbReference type="Gene3D" id="2.40.70.10">
    <property type="entry name" value="Acid Proteases"/>
    <property type="match status" value="1"/>
</dbReference>
<evidence type="ECO:0000259" key="3">
    <source>
        <dbReference type="PROSITE" id="PS51767"/>
    </source>
</evidence>
<dbReference type="GO" id="GO:0006508">
    <property type="term" value="P:proteolysis"/>
    <property type="evidence" value="ECO:0007669"/>
    <property type="project" value="InterPro"/>
</dbReference>
<dbReference type="PROSITE" id="PS00141">
    <property type="entry name" value="ASP_PROTEASE"/>
    <property type="match status" value="1"/>
</dbReference>
<reference evidence="4" key="1">
    <citation type="submission" date="2025-08" db="UniProtKB">
        <authorList>
            <consortium name="RefSeq"/>
        </authorList>
    </citation>
    <scope>IDENTIFICATION</scope>
    <source>
        <tissue evidence="4">Whole insect</tissue>
    </source>
</reference>
<protein>
    <submittedName>
        <fullName evidence="4">Procardosin-A-like</fullName>
    </submittedName>
</protein>
<dbReference type="RefSeq" id="XP_028152331.1">
    <property type="nucleotide sequence ID" value="XM_028296530.1"/>
</dbReference>
<dbReference type="InterPro" id="IPR001969">
    <property type="entry name" value="Aspartic_peptidase_AS"/>
</dbReference>
<dbReference type="Pfam" id="PF00026">
    <property type="entry name" value="Asp"/>
    <property type="match status" value="1"/>
</dbReference>
<keyword evidence="2" id="KW-0472">Membrane</keyword>
<organism evidence="4">
    <name type="scientific">Diabrotica virgifera virgifera</name>
    <name type="common">western corn rootworm</name>
    <dbReference type="NCBI Taxonomy" id="50390"/>
    <lineage>
        <taxon>Eukaryota</taxon>
        <taxon>Metazoa</taxon>
        <taxon>Ecdysozoa</taxon>
        <taxon>Arthropoda</taxon>
        <taxon>Hexapoda</taxon>
        <taxon>Insecta</taxon>
        <taxon>Pterygota</taxon>
        <taxon>Neoptera</taxon>
        <taxon>Endopterygota</taxon>
        <taxon>Coleoptera</taxon>
        <taxon>Polyphaga</taxon>
        <taxon>Cucujiformia</taxon>
        <taxon>Chrysomeloidea</taxon>
        <taxon>Chrysomelidae</taxon>
        <taxon>Galerucinae</taxon>
        <taxon>Diabroticina</taxon>
        <taxon>Diabroticites</taxon>
        <taxon>Diabrotica</taxon>
    </lineage>
</organism>